<dbReference type="EMBL" id="MGHY01000018">
    <property type="protein sequence ID" value="OGM79251.1"/>
    <property type="molecule type" value="Genomic_DNA"/>
</dbReference>
<dbReference type="GO" id="GO:0016020">
    <property type="term" value="C:membrane"/>
    <property type="evidence" value="ECO:0007669"/>
    <property type="project" value="TreeGrafter"/>
</dbReference>
<dbReference type="AlphaFoldDB" id="A0A1F8CSL7"/>
<accession>A0A1F8CSL7</accession>
<dbReference type="CDD" id="cd03801">
    <property type="entry name" value="GT4_PimA-like"/>
    <property type="match status" value="1"/>
</dbReference>
<proteinExistence type="predicted"/>
<feature type="domain" description="Glycosyl transferase family 1" evidence="1">
    <location>
        <begin position="150"/>
        <end position="318"/>
    </location>
</feature>
<evidence type="ECO:0000313" key="3">
    <source>
        <dbReference type="Proteomes" id="UP000178999"/>
    </source>
</evidence>
<name>A0A1F8CSL7_9BACT</name>
<gene>
    <name evidence="2" type="ORF">A2382_00505</name>
</gene>
<protein>
    <recommendedName>
        <fullName evidence="1">Glycosyl transferase family 1 domain-containing protein</fullName>
    </recommendedName>
</protein>
<dbReference type="Proteomes" id="UP000178999">
    <property type="component" value="Unassembled WGS sequence"/>
</dbReference>
<organism evidence="2 3">
    <name type="scientific">Candidatus Woesebacteria bacterium RIFOXYB1_FULL_38_16</name>
    <dbReference type="NCBI Taxonomy" id="1802538"/>
    <lineage>
        <taxon>Bacteria</taxon>
        <taxon>Candidatus Woeseibacteriota</taxon>
    </lineage>
</organism>
<dbReference type="SUPFAM" id="SSF53756">
    <property type="entry name" value="UDP-Glycosyltransferase/glycogen phosphorylase"/>
    <property type="match status" value="1"/>
</dbReference>
<evidence type="ECO:0000259" key="1">
    <source>
        <dbReference type="Pfam" id="PF00534"/>
    </source>
</evidence>
<dbReference type="PANTHER" id="PTHR45919:SF1">
    <property type="entry name" value="GDP-MAN:MAN(3)GLCNAC(2)-PP-DOL ALPHA-1,2-MANNOSYLTRANSFERASE"/>
    <property type="match status" value="1"/>
</dbReference>
<comment type="caution">
    <text evidence="2">The sequence shown here is derived from an EMBL/GenBank/DDBJ whole genome shotgun (WGS) entry which is preliminary data.</text>
</comment>
<dbReference type="GO" id="GO:0006487">
    <property type="term" value="P:protein N-linked glycosylation"/>
    <property type="evidence" value="ECO:0007669"/>
    <property type="project" value="TreeGrafter"/>
</dbReference>
<dbReference type="GO" id="GO:0004377">
    <property type="term" value="F:GDP-Man:Man(3)GlcNAc(2)-PP-Dol alpha-1,2-mannosyltransferase activity"/>
    <property type="evidence" value="ECO:0007669"/>
    <property type="project" value="InterPro"/>
</dbReference>
<dbReference type="STRING" id="1802538.A2382_00505"/>
<dbReference type="InterPro" id="IPR038013">
    <property type="entry name" value="ALG11"/>
</dbReference>
<sequence length="341" mass="38795">MKAAIVNPYFDTLGGGERYTMAVATTLVKLGYSVFLQWSDETIKEKLEARFGIQLKGVQIVDDVKRGDGYDVCFWLSDGSIPLLRAKKNIIHFQFPFQGVNDRTLLNKMKLWRVNSVVCNSEFTKRFIDREFGVNSVVVYPPVDTVSFKPKRKKENKIVYVGRFSALTQSKRQDVLVDVFHELQKQGYKNWRLGLIGGAEIGAGHILSDLKKKARGLSVDFLEGATFAKLRDYVGKSKLFWSASGFEIDETKEPVKVEHFGITVVEAMSAGAVPLVYKAGGHLEIVDNNNGYLWETKEQLLNQTIKLINDPKTWRSYSMRAITESKKYSYERFEKEFSAII</sequence>
<dbReference type="PANTHER" id="PTHR45919">
    <property type="entry name" value="GDP-MAN:MAN(3)GLCNAC(2)-PP-DOL ALPHA-1,2-MANNOSYLTRANSFERASE"/>
    <property type="match status" value="1"/>
</dbReference>
<reference evidence="2 3" key="1">
    <citation type="journal article" date="2016" name="Nat. Commun.">
        <title>Thousands of microbial genomes shed light on interconnected biogeochemical processes in an aquifer system.</title>
        <authorList>
            <person name="Anantharaman K."/>
            <person name="Brown C.T."/>
            <person name="Hug L.A."/>
            <person name="Sharon I."/>
            <person name="Castelle C.J."/>
            <person name="Probst A.J."/>
            <person name="Thomas B.C."/>
            <person name="Singh A."/>
            <person name="Wilkins M.J."/>
            <person name="Karaoz U."/>
            <person name="Brodie E.L."/>
            <person name="Williams K.H."/>
            <person name="Hubbard S.S."/>
            <person name="Banfield J.F."/>
        </authorList>
    </citation>
    <scope>NUCLEOTIDE SEQUENCE [LARGE SCALE GENOMIC DNA]</scope>
</reference>
<dbReference type="InterPro" id="IPR001296">
    <property type="entry name" value="Glyco_trans_1"/>
</dbReference>
<dbReference type="Gene3D" id="3.40.50.2000">
    <property type="entry name" value="Glycogen Phosphorylase B"/>
    <property type="match status" value="2"/>
</dbReference>
<dbReference type="Pfam" id="PF00534">
    <property type="entry name" value="Glycos_transf_1"/>
    <property type="match status" value="1"/>
</dbReference>
<evidence type="ECO:0000313" key="2">
    <source>
        <dbReference type="EMBL" id="OGM79251.1"/>
    </source>
</evidence>